<accession>B7FK78</accession>
<evidence type="ECO:0000259" key="3">
    <source>
        <dbReference type="PROSITE" id="PS01031"/>
    </source>
</evidence>
<feature type="domain" description="SHSP" evidence="3">
    <location>
        <begin position="20"/>
        <end position="123"/>
    </location>
</feature>
<organism evidence="4">
    <name type="scientific">Medicago truncatula</name>
    <name type="common">Barrel medic</name>
    <name type="synonym">Medicago tribuloides</name>
    <dbReference type="NCBI Taxonomy" id="3880"/>
    <lineage>
        <taxon>Eukaryota</taxon>
        <taxon>Viridiplantae</taxon>
        <taxon>Streptophyta</taxon>
        <taxon>Embryophyta</taxon>
        <taxon>Tracheophyta</taxon>
        <taxon>Spermatophyta</taxon>
        <taxon>Magnoliopsida</taxon>
        <taxon>eudicotyledons</taxon>
        <taxon>Gunneridae</taxon>
        <taxon>Pentapetalae</taxon>
        <taxon>rosids</taxon>
        <taxon>fabids</taxon>
        <taxon>Fabales</taxon>
        <taxon>Fabaceae</taxon>
        <taxon>Papilionoideae</taxon>
        <taxon>50 kb inversion clade</taxon>
        <taxon>NPAAA clade</taxon>
        <taxon>Hologalegina</taxon>
        <taxon>IRL clade</taxon>
        <taxon>Trifolieae</taxon>
        <taxon>Medicago</taxon>
    </lineage>
</organism>
<protein>
    <recommendedName>
        <fullName evidence="3">SHSP domain-containing protein</fullName>
    </recommendedName>
</protein>
<dbReference type="InterPro" id="IPR002068">
    <property type="entry name" value="A-crystallin/Hsp20_dom"/>
</dbReference>
<name>B7FK78_MEDTR</name>
<dbReference type="PROSITE" id="PS01031">
    <property type="entry name" value="SHSP"/>
    <property type="match status" value="1"/>
</dbReference>
<dbReference type="Pfam" id="PF00011">
    <property type="entry name" value="HSP20"/>
    <property type="match status" value="1"/>
</dbReference>
<proteinExistence type="evidence at transcript level"/>
<comment type="similarity">
    <text evidence="1 2">Belongs to the small heat shock protein (HSP20) family.</text>
</comment>
<evidence type="ECO:0000256" key="1">
    <source>
        <dbReference type="PROSITE-ProRule" id="PRU00285"/>
    </source>
</evidence>
<dbReference type="CDD" id="cd06464">
    <property type="entry name" value="ACD_sHsps-like"/>
    <property type="match status" value="1"/>
</dbReference>
<reference evidence="4" key="1">
    <citation type="submission" date="2008-12" db="EMBL/GenBank/DDBJ databases">
        <title>Medicago truncatula full length cdna cloning project.</title>
        <authorList>
            <person name="Moskal W."/>
            <person name="Chan A."/>
            <person name="Cheung F."/>
            <person name="Xiao Y."/>
            <person name="Town C.D."/>
        </authorList>
    </citation>
    <scope>NUCLEOTIDE SEQUENCE</scope>
</reference>
<evidence type="ECO:0000313" key="4">
    <source>
        <dbReference type="EMBL" id="ACJ85163.1"/>
    </source>
</evidence>
<evidence type="ECO:0000256" key="2">
    <source>
        <dbReference type="RuleBase" id="RU003616"/>
    </source>
</evidence>
<sequence>MANVRGTPRYGVIRPVARPSVVEDIVPNSAWTEDSAAHYLVVDLPEFVKEDVKLQVDSSGRIVVKGERQASEQKRVRFHLSFPEPNDSEIDNIAGKFDGGILYVTLPKRIVQENNKESDTEKAGIHDVKRAEEIGSHTTNADDDSRDHNQHVGHVEREDDHNQHVGRVEHEDDHNQHVRHVEHEDDHNQHVGHEEHEHKQIENAHMRDFSEQVMRKWDQETMLRSALDVLMKNKGIVATAVIAFSLGMYVSSKFQFSEAP</sequence>
<dbReference type="SUPFAM" id="SSF49764">
    <property type="entry name" value="HSP20-like chaperones"/>
    <property type="match status" value="1"/>
</dbReference>
<dbReference type="AlphaFoldDB" id="B7FK78"/>
<dbReference type="EMBL" id="BT052496">
    <property type="protein sequence ID" value="ACJ85163.1"/>
    <property type="molecule type" value="mRNA"/>
</dbReference>
<dbReference type="Gene3D" id="2.60.40.790">
    <property type="match status" value="1"/>
</dbReference>
<dbReference type="InterPro" id="IPR008978">
    <property type="entry name" value="HSP20-like_chaperone"/>
</dbReference>